<dbReference type="InterPro" id="IPR001789">
    <property type="entry name" value="Sig_transdc_resp-reg_receiver"/>
</dbReference>
<protein>
    <recommendedName>
        <fullName evidence="12">Alpha-1,4 glucan phosphorylase</fullName>
        <ecNumber evidence="12">2.4.1.1</ecNumber>
    </recommendedName>
</protein>
<dbReference type="InterPro" id="IPR011833">
    <property type="entry name" value="Glycg_phsphrylas"/>
</dbReference>
<keyword evidence="15" id="KW-1185">Reference proteome</keyword>
<comment type="function">
    <text evidence="12">Allosteric enzyme that catalyzes the rate-limiting step in glycogen catabolism, the phosphorolytic cleavage of glycogen to produce glucose-1-phosphate, and plays a central role in maintaining cellular and organismal glucose homeostasis.</text>
</comment>
<dbReference type="Pfam" id="PF00343">
    <property type="entry name" value="Phosphorylase"/>
    <property type="match status" value="1"/>
</dbReference>
<dbReference type="EMBL" id="CP044205">
    <property type="protein sequence ID" value="QFY42352.1"/>
    <property type="molecule type" value="Genomic_DNA"/>
</dbReference>
<dbReference type="GO" id="GO:0005980">
    <property type="term" value="P:glycogen catabolic process"/>
    <property type="evidence" value="ECO:0007669"/>
    <property type="project" value="TreeGrafter"/>
</dbReference>
<dbReference type="EC" id="2.4.1.1" evidence="12"/>
<dbReference type="FunCoup" id="A0A5Q0BGU0">
    <property type="interactions" value="436"/>
</dbReference>
<evidence type="ECO:0000256" key="2">
    <source>
        <dbReference type="ARBA" id="ARBA00001933"/>
    </source>
</evidence>
<evidence type="ECO:0000256" key="3">
    <source>
        <dbReference type="ARBA" id="ARBA00006047"/>
    </source>
</evidence>
<dbReference type="KEGG" id="mmob:F6R98_06695"/>
<dbReference type="GO" id="GO:0030170">
    <property type="term" value="F:pyridoxal phosphate binding"/>
    <property type="evidence" value="ECO:0007669"/>
    <property type="project" value="InterPro"/>
</dbReference>
<comment type="similarity">
    <text evidence="3 12">Belongs to the glycogen phosphorylase family.</text>
</comment>
<dbReference type="CDD" id="cd19920">
    <property type="entry name" value="REC_PA4781-like"/>
    <property type="match status" value="1"/>
</dbReference>
<evidence type="ECO:0000259" key="13">
    <source>
        <dbReference type="PROSITE" id="PS50110"/>
    </source>
</evidence>
<dbReference type="GO" id="GO:0005737">
    <property type="term" value="C:cytoplasm"/>
    <property type="evidence" value="ECO:0007669"/>
    <property type="project" value="TreeGrafter"/>
</dbReference>
<dbReference type="AlphaFoldDB" id="A0A5Q0BGU0"/>
<dbReference type="PANTHER" id="PTHR11468">
    <property type="entry name" value="GLYCOGEN PHOSPHORYLASE"/>
    <property type="match status" value="1"/>
</dbReference>
<dbReference type="SMART" id="SM00448">
    <property type="entry name" value="REC"/>
    <property type="match status" value="1"/>
</dbReference>
<dbReference type="GO" id="GO:0008184">
    <property type="term" value="F:glycogen phosphorylase activity"/>
    <property type="evidence" value="ECO:0007669"/>
    <property type="project" value="InterPro"/>
</dbReference>
<organism evidence="14 15">
    <name type="scientific">Candidatus Methylospira mobilis</name>
    <dbReference type="NCBI Taxonomy" id="1808979"/>
    <lineage>
        <taxon>Bacteria</taxon>
        <taxon>Pseudomonadati</taxon>
        <taxon>Pseudomonadota</taxon>
        <taxon>Gammaproteobacteria</taxon>
        <taxon>Methylococcales</taxon>
        <taxon>Methylococcaceae</taxon>
        <taxon>Candidatus Methylospira</taxon>
    </lineage>
</organism>
<dbReference type="RefSeq" id="WP_153248331.1">
    <property type="nucleotide sequence ID" value="NZ_CP044205.1"/>
</dbReference>
<evidence type="ECO:0000256" key="1">
    <source>
        <dbReference type="ARBA" id="ARBA00001275"/>
    </source>
</evidence>
<dbReference type="PANTHER" id="PTHR11468:SF3">
    <property type="entry name" value="GLYCOGEN PHOSPHORYLASE, LIVER FORM"/>
    <property type="match status" value="1"/>
</dbReference>
<evidence type="ECO:0000256" key="9">
    <source>
        <dbReference type="ARBA" id="ARBA00025174"/>
    </source>
</evidence>
<dbReference type="InterPro" id="IPR011006">
    <property type="entry name" value="CheY-like_superfamily"/>
</dbReference>
<evidence type="ECO:0000313" key="15">
    <source>
        <dbReference type="Proteomes" id="UP000325755"/>
    </source>
</evidence>
<feature type="domain" description="Response regulatory" evidence="13">
    <location>
        <begin position="6"/>
        <end position="122"/>
    </location>
</feature>
<evidence type="ECO:0000313" key="14">
    <source>
        <dbReference type="EMBL" id="QFY42352.1"/>
    </source>
</evidence>
<evidence type="ECO:0000256" key="5">
    <source>
        <dbReference type="ARBA" id="ARBA00022676"/>
    </source>
</evidence>
<dbReference type="Pfam" id="PF00072">
    <property type="entry name" value="Response_reg"/>
    <property type="match status" value="1"/>
</dbReference>
<dbReference type="FunFam" id="3.40.50.2000:FF:000005">
    <property type="entry name" value="Alpha-1,4 glucan phosphorylase"/>
    <property type="match status" value="1"/>
</dbReference>
<dbReference type="CDD" id="cd04300">
    <property type="entry name" value="GT35_Glycogen_Phosphorylase"/>
    <property type="match status" value="1"/>
</dbReference>
<comment type="cofactor">
    <cofactor evidence="2 12">
        <name>pyridoxal 5'-phosphate</name>
        <dbReference type="ChEBI" id="CHEBI:597326"/>
    </cofactor>
</comment>
<keyword evidence="5 12" id="KW-0328">Glycosyltransferase</keyword>
<dbReference type="OrthoDB" id="7229284at2"/>
<evidence type="ECO:0000256" key="10">
    <source>
        <dbReference type="PIRSR" id="PIRSR000460-1"/>
    </source>
</evidence>
<keyword evidence="8 12" id="KW-0119">Carbohydrate metabolism</keyword>
<keyword evidence="7 10" id="KW-0663">Pyridoxal phosphate</keyword>
<feature type="modified residue" description="4-aspartylphosphate" evidence="11">
    <location>
        <position position="55"/>
    </location>
</feature>
<dbReference type="InterPro" id="IPR000811">
    <property type="entry name" value="Glyco_trans_35"/>
</dbReference>
<evidence type="ECO:0000256" key="6">
    <source>
        <dbReference type="ARBA" id="ARBA00022679"/>
    </source>
</evidence>
<gene>
    <name evidence="14" type="primary">glgP</name>
    <name evidence="14" type="ORF">F6R98_06695</name>
</gene>
<dbReference type="SUPFAM" id="SSF53756">
    <property type="entry name" value="UDP-Glycosyltransferase/glycogen phosphorylase"/>
    <property type="match status" value="1"/>
</dbReference>
<evidence type="ECO:0000256" key="11">
    <source>
        <dbReference type="PROSITE-ProRule" id="PRU00169"/>
    </source>
</evidence>
<dbReference type="FunFam" id="3.40.50.2000:FF:000149">
    <property type="entry name" value="Glycogen phosphorylase, muscle form"/>
    <property type="match status" value="1"/>
</dbReference>
<name>A0A5Q0BGU0_9GAMM</name>
<comment type="function">
    <text evidence="9">Phosphorylase is an important allosteric enzyme in carbohydrate metabolism. Enzymes from different sources differ in their regulatory mechanisms and in their natural substrates. However, all known phosphorylases share catalytic and structural properties.</text>
</comment>
<accession>A0A5Q0BGU0</accession>
<evidence type="ECO:0000256" key="7">
    <source>
        <dbReference type="ARBA" id="ARBA00022898"/>
    </source>
</evidence>
<dbReference type="InParanoid" id="A0A5Q0BGU0"/>
<comment type="catalytic activity">
    <reaction evidence="1 12">
        <text>[(1-&gt;4)-alpha-D-glucosyl](n) + phosphate = [(1-&gt;4)-alpha-D-glucosyl](n-1) + alpha-D-glucose 1-phosphate</text>
        <dbReference type="Rhea" id="RHEA:41732"/>
        <dbReference type="Rhea" id="RHEA-COMP:9584"/>
        <dbReference type="Rhea" id="RHEA-COMP:9586"/>
        <dbReference type="ChEBI" id="CHEBI:15444"/>
        <dbReference type="ChEBI" id="CHEBI:43474"/>
        <dbReference type="ChEBI" id="CHEBI:58601"/>
        <dbReference type="EC" id="2.4.1.1"/>
    </reaction>
</comment>
<dbReference type="PROSITE" id="PS50110">
    <property type="entry name" value="RESPONSE_REGULATORY"/>
    <property type="match status" value="1"/>
</dbReference>
<keyword evidence="11" id="KW-0597">Phosphoprotein</keyword>
<dbReference type="NCBIfam" id="TIGR02093">
    <property type="entry name" value="P_ylase"/>
    <property type="match status" value="1"/>
</dbReference>
<dbReference type="InterPro" id="IPR035090">
    <property type="entry name" value="Pyridoxal_P_attach_site"/>
</dbReference>
<proteinExistence type="inferred from homology"/>
<dbReference type="PROSITE" id="PS00102">
    <property type="entry name" value="PHOSPHORYLASE"/>
    <property type="match status" value="1"/>
</dbReference>
<reference evidence="14 15" key="1">
    <citation type="submission" date="2019-09" db="EMBL/GenBank/DDBJ databases">
        <title>Ecophysiology of the spiral-shaped methanotroph Methylospira mobilis as revealed by the complete genome sequence.</title>
        <authorList>
            <person name="Oshkin I.Y."/>
            <person name="Dedysh S.N."/>
            <person name="Miroshnikov K."/>
            <person name="Danilova O.V."/>
            <person name="Hakobyan A."/>
            <person name="Liesack W."/>
        </authorList>
    </citation>
    <scope>NUCLEOTIDE SEQUENCE [LARGE SCALE GENOMIC DNA]</scope>
    <source>
        <strain evidence="14 15">Shm1</strain>
    </source>
</reference>
<dbReference type="GO" id="GO:0000160">
    <property type="term" value="P:phosphorelay signal transduction system"/>
    <property type="evidence" value="ECO:0007669"/>
    <property type="project" value="InterPro"/>
</dbReference>
<evidence type="ECO:0000256" key="4">
    <source>
        <dbReference type="ARBA" id="ARBA00022600"/>
    </source>
</evidence>
<keyword evidence="6 12" id="KW-0808">Transferase</keyword>
<keyword evidence="4" id="KW-0321">Glycogen metabolism</keyword>
<feature type="modified residue" description="N6-(pyridoxal phosphate)lysine" evidence="10">
    <location>
        <position position="804"/>
    </location>
</feature>
<dbReference type="Gene3D" id="3.40.50.2300">
    <property type="match status" value="1"/>
</dbReference>
<dbReference type="PIRSF" id="PIRSF000460">
    <property type="entry name" value="Pprylas_GlgP"/>
    <property type="match status" value="1"/>
</dbReference>
<dbReference type="SUPFAM" id="SSF52172">
    <property type="entry name" value="CheY-like"/>
    <property type="match status" value="1"/>
</dbReference>
<evidence type="ECO:0000256" key="12">
    <source>
        <dbReference type="RuleBase" id="RU000587"/>
    </source>
</evidence>
<dbReference type="Gene3D" id="3.40.50.2000">
    <property type="entry name" value="Glycogen Phosphorylase B"/>
    <property type="match status" value="2"/>
</dbReference>
<dbReference type="Proteomes" id="UP000325755">
    <property type="component" value="Chromosome"/>
</dbReference>
<sequence length="961" mass="109264">MASKGNILAVDDTPASLKLLSDLLKDEGYEVRSAINGELALKSAVSNPPELVLLDIRMPDMNGFEVCDRLKSHPKTRDVPVIFISALSETEEKVQGFGLGAVDFVTKPYQREELLARVRTHLEVDRLRNHLEEMVAERDEASRTELNTGSLKRGIVEHLIYSIGRMPEVADKHDYYKALSYAIRDRLQHRWLSSMRTYVNHKPGLKMVCYLSAEFLLGPHLGNNLLNLGIEQAVREAIVSLGLDYDELVALDAEPGLGNGGLGRLAACYLESLATLERPAIGYGIRYEFGIFEQLIKDGWQVEITDKWLRHGNPWEIAKPEVSFIVGFGGHTENYPGDGKEPLRKRWVPHRVVRGIAYDTPILGYRVNTCNTLRLWGAEAIDSFDFQAFNHGDYYRAVNDKITSETITKVLYPNDEADVGKRLRLEQQYFLVSCSLQDRLSLLDLGHIMVRDFPAYFIFQLNDTHPSLAVPEMMRLLVDERQLSWNEAWDITQRCFGYTNHTLLPEALETWSVPLLAELLPRHLEIIYEINARFLEQVRQRFPGDENIISRMSLIDPYGDKHVRMAHLAAVGSHAINGVAALHTELLKTSVLKDFYEIWPERFSNKTNGVTPRRFLQLSNPKLGGLITRTIGDGWTTSLVELGKLEAYAEDVAFCKDWRAVKQENKERLAYYVWKNTHIELDPGWLFDVHVKRIHEYKRQHLNILHIISLYCRLKKNPQLIIPQRAFIFGGKAAPGYFMAKRMIKLINSVAEQVNNDPIARRFLRVAFIPDFNVKNSQLIYPAADVSEQISTAGKEASGTGNMKFMMNGAITIGTLDGANVEIREEAGPENFFLFGLTVHEVEKVKREGYRPASFVESNPQLAEILQLIASGHFSNGDKEIFRSVYENLLNSDPFLVLADYADYMACQDRVGAAWNDADHWTRMSILNTARSGKFSSDRAIREYCDEIWQVPQAPVDLANY</sequence>
<evidence type="ECO:0000256" key="8">
    <source>
        <dbReference type="ARBA" id="ARBA00023277"/>
    </source>
</evidence>